<dbReference type="AlphaFoldDB" id="A0A194XJP6"/>
<evidence type="ECO:0000259" key="3">
    <source>
        <dbReference type="PROSITE" id="PS50157"/>
    </source>
</evidence>
<proteinExistence type="predicted"/>
<feature type="region of interest" description="Disordered" evidence="2">
    <location>
        <begin position="588"/>
        <end position="631"/>
    </location>
</feature>
<accession>A0A194XJP6</accession>
<dbReference type="PROSITE" id="PS50157">
    <property type="entry name" value="ZINC_FINGER_C2H2_2"/>
    <property type="match status" value="1"/>
</dbReference>
<protein>
    <recommendedName>
        <fullName evidence="3">C2H2-type domain-containing protein</fullName>
    </recommendedName>
</protein>
<dbReference type="PROSITE" id="PS00028">
    <property type="entry name" value="ZINC_FINGER_C2H2_1"/>
    <property type="match status" value="1"/>
</dbReference>
<dbReference type="GO" id="GO:0008270">
    <property type="term" value="F:zinc ion binding"/>
    <property type="evidence" value="ECO:0007669"/>
    <property type="project" value="UniProtKB-KW"/>
</dbReference>
<dbReference type="InterPro" id="IPR013087">
    <property type="entry name" value="Znf_C2H2_type"/>
</dbReference>
<feature type="domain" description="C2H2-type" evidence="3">
    <location>
        <begin position="682"/>
        <end position="708"/>
    </location>
</feature>
<dbReference type="Pfam" id="PF00096">
    <property type="entry name" value="zf-C2H2"/>
    <property type="match status" value="1"/>
</dbReference>
<evidence type="ECO:0000256" key="2">
    <source>
        <dbReference type="SAM" id="MobiDB-lite"/>
    </source>
</evidence>
<gene>
    <name evidence="4" type="ORF">LY89DRAFT_666131</name>
</gene>
<dbReference type="GeneID" id="28822611"/>
<feature type="compositionally biased region" description="Polar residues" evidence="2">
    <location>
        <begin position="377"/>
        <end position="386"/>
    </location>
</feature>
<keyword evidence="1" id="KW-0863">Zinc-finger</keyword>
<evidence type="ECO:0000313" key="5">
    <source>
        <dbReference type="Proteomes" id="UP000070700"/>
    </source>
</evidence>
<evidence type="ECO:0000256" key="1">
    <source>
        <dbReference type="PROSITE-ProRule" id="PRU00042"/>
    </source>
</evidence>
<dbReference type="EMBL" id="KQ947409">
    <property type="protein sequence ID" value="KUJ20460.1"/>
    <property type="molecule type" value="Genomic_DNA"/>
</dbReference>
<evidence type="ECO:0000313" key="4">
    <source>
        <dbReference type="EMBL" id="KUJ20460.1"/>
    </source>
</evidence>
<name>A0A194XJP6_MOLSC</name>
<feature type="compositionally biased region" description="Polar residues" evidence="2">
    <location>
        <begin position="588"/>
        <end position="612"/>
    </location>
</feature>
<dbReference type="SMART" id="SM00355">
    <property type="entry name" value="ZnF_C2H2"/>
    <property type="match status" value="2"/>
</dbReference>
<dbReference type="Proteomes" id="UP000070700">
    <property type="component" value="Unassembled WGS sequence"/>
</dbReference>
<keyword evidence="1" id="KW-0862">Zinc</keyword>
<feature type="compositionally biased region" description="Basic and acidic residues" evidence="2">
    <location>
        <begin position="616"/>
        <end position="629"/>
    </location>
</feature>
<dbReference type="KEGG" id="psco:LY89DRAFT_666131"/>
<feature type="region of interest" description="Disordered" evidence="2">
    <location>
        <begin position="26"/>
        <end position="52"/>
    </location>
</feature>
<feature type="region of interest" description="Disordered" evidence="2">
    <location>
        <begin position="372"/>
        <end position="417"/>
    </location>
</feature>
<keyword evidence="1" id="KW-0479">Metal-binding</keyword>
<dbReference type="Gene3D" id="3.30.160.60">
    <property type="entry name" value="Classic Zinc Finger"/>
    <property type="match status" value="1"/>
</dbReference>
<dbReference type="SUPFAM" id="SSF57667">
    <property type="entry name" value="beta-beta-alpha zinc fingers"/>
    <property type="match status" value="1"/>
</dbReference>
<dbReference type="RefSeq" id="XP_018074815.1">
    <property type="nucleotide sequence ID" value="XM_018212885.1"/>
</dbReference>
<sequence length="730" mass="81760">MKTQGHKSIGRAISLDRFSASLVRRKRSTADMSSMQAGHTEGGLRDNPSIRTTTHRTSHTEFLNWVTYSRDLSPDTTDDQRRTCPVCEKAFRDRRSMLQHIPTCSKLVNGFYRCIYCNEREKIGRYHMNGCIEVHVYQNWLKRILSFRSSKILVDASESNTLEAVETEVTRAPWERVELPSESLIELDSTRCVLELDSTEARSSTAELDGDGPTFGSDYRLDAWGPVHDMPPWQGDFTPEYALNIYGGWGPIHEMPSWQPQELAGDGYDMSDVQQNSSDLHENCRAGCDPASPSSGGVNQTRPDYDHPIIVNESVIEHSNEAISARSEVLKPSLKLDTSNFARQSQYHPQEESYLPFCVDGTVQHAEENFHSDPRVQSESSISYTEFPSPPTSPIQQHEHDTPVSPIEYSPRSSSASSCSRFSSLSSLLMDDSSVSSFSSSDVIFKHDSSDIRVFEDREMCFEPEDMDSFATPPDGQLSTSYDHGETMYSETETSTSMLLPLLSAAQDTTVYGFDLDSTHMSVQADTTTIECFNTSFDSIELDRIMNELTETSARLSPDIPETELARTNMFDVGIFDTIFPQDTILTDSVSSSESSPATDNRQSSTPPSIESLSPEDDHGQSPRSEGRRSLTRSPAFRAVYKCTYGACSFEPTGKKAYHKRTLQRHQEKCFYSPLPREKKPCKCTFPGCNKGFSRSDGLNAHRKTTGHGVKIELQVMEGNDDTREAIGFL</sequence>
<organism evidence="4 5">
    <name type="scientific">Mollisia scopiformis</name>
    <name type="common">Conifer needle endophyte fungus</name>
    <name type="synonym">Phialocephala scopiformis</name>
    <dbReference type="NCBI Taxonomy" id="149040"/>
    <lineage>
        <taxon>Eukaryota</taxon>
        <taxon>Fungi</taxon>
        <taxon>Dikarya</taxon>
        <taxon>Ascomycota</taxon>
        <taxon>Pezizomycotina</taxon>
        <taxon>Leotiomycetes</taxon>
        <taxon>Helotiales</taxon>
        <taxon>Mollisiaceae</taxon>
        <taxon>Mollisia</taxon>
    </lineage>
</organism>
<dbReference type="InterPro" id="IPR036236">
    <property type="entry name" value="Znf_C2H2_sf"/>
</dbReference>
<reference evidence="4 5" key="1">
    <citation type="submission" date="2015-10" db="EMBL/GenBank/DDBJ databases">
        <title>Full genome of DAOMC 229536 Phialocephala scopiformis, a fungal endophyte of spruce producing the potent anti-insectan compound rugulosin.</title>
        <authorList>
            <consortium name="DOE Joint Genome Institute"/>
            <person name="Walker A.K."/>
            <person name="Frasz S.L."/>
            <person name="Seifert K.A."/>
            <person name="Miller J.D."/>
            <person name="Mondo S.J."/>
            <person name="Labutti K."/>
            <person name="Lipzen A."/>
            <person name="Dockter R."/>
            <person name="Kennedy M."/>
            <person name="Grigoriev I.V."/>
            <person name="Spatafora J.W."/>
        </authorList>
    </citation>
    <scope>NUCLEOTIDE SEQUENCE [LARGE SCALE GENOMIC DNA]</scope>
    <source>
        <strain evidence="4 5">CBS 120377</strain>
    </source>
</reference>
<dbReference type="OrthoDB" id="3552884at2759"/>
<dbReference type="InParanoid" id="A0A194XJP6"/>
<keyword evidence="5" id="KW-1185">Reference proteome</keyword>